<dbReference type="AlphaFoldDB" id="A0A5P1E7J2"/>
<evidence type="ECO:0000313" key="3">
    <source>
        <dbReference type="Proteomes" id="UP000243459"/>
    </source>
</evidence>
<feature type="region of interest" description="Disordered" evidence="1">
    <location>
        <begin position="1"/>
        <end position="35"/>
    </location>
</feature>
<feature type="compositionally biased region" description="Pro residues" evidence="1">
    <location>
        <begin position="10"/>
        <end position="21"/>
    </location>
</feature>
<dbReference type="Proteomes" id="UP000243459">
    <property type="component" value="Chromosome 9"/>
</dbReference>
<sequence>MEPVVLGDATPPPPPPPPPPGSLSEGHGPQNSMNGINIGCDNWAGHVGNNIGMCLDRFNEAEAVAQVHGKLRVGCGNYSGRDNVIRVKTPEPSTSYRRRRW</sequence>
<reference evidence="3" key="1">
    <citation type="journal article" date="2017" name="Nat. Commun.">
        <title>The asparagus genome sheds light on the origin and evolution of a young Y chromosome.</title>
        <authorList>
            <person name="Harkess A."/>
            <person name="Zhou J."/>
            <person name="Xu C."/>
            <person name="Bowers J.E."/>
            <person name="Van der Hulst R."/>
            <person name="Ayyampalayam S."/>
            <person name="Mercati F."/>
            <person name="Riccardi P."/>
            <person name="McKain M.R."/>
            <person name="Kakrana A."/>
            <person name="Tang H."/>
            <person name="Ray J."/>
            <person name="Groenendijk J."/>
            <person name="Arikit S."/>
            <person name="Mathioni S.M."/>
            <person name="Nakano M."/>
            <person name="Shan H."/>
            <person name="Telgmann-Rauber A."/>
            <person name="Kanno A."/>
            <person name="Yue Z."/>
            <person name="Chen H."/>
            <person name="Li W."/>
            <person name="Chen Y."/>
            <person name="Xu X."/>
            <person name="Zhang Y."/>
            <person name="Luo S."/>
            <person name="Chen H."/>
            <person name="Gao J."/>
            <person name="Mao Z."/>
            <person name="Pires J.C."/>
            <person name="Luo M."/>
            <person name="Kudrna D."/>
            <person name="Wing R.A."/>
            <person name="Meyers B.C."/>
            <person name="Yi K."/>
            <person name="Kong H."/>
            <person name="Lavrijsen P."/>
            <person name="Sunseri F."/>
            <person name="Falavigna A."/>
            <person name="Ye Y."/>
            <person name="Leebens-Mack J.H."/>
            <person name="Chen G."/>
        </authorList>
    </citation>
    <scope>NUCLEOTIDE SEQUENCE [LARGE SCALE GENOMIC DNA]</scope>
    <source>
        <strain evidence="3">cv. DH0086</strain>
    </source>
</reference>
<dbReference type="Gramene" id="ONK57445">
    <property type="protein sequence ID" value="ONK57445"/>
    <property type="gene ID" value="A4U43_C09F590"/>
</dbReference>
<evidence type="ECO:0000256" key="1">
    <source>
        <dbReference type="SAM" id="MobiDB-lite"/>
    </source>
</evidence>
<organism evidence="2 3">
    <name type="scientific">Asparagus officinalis</name>
    <name type="common">Garden asparagus</name>
    <dbReference type="NCBI Taxonomy" id="4686"/>
    <lineage>
        <taxon>Eukaryota</taxon>
        <taxon>Viridiplantae</taxon>
        <taxon>Streptophyta</taxon>
        <taxon>Embryophyta</taxon>
        <taxon>Tracheophyta</taxon>
        <taxon>Spermatophyta</taxon>
        <taxon>Magnoliopsida</taxon>
        <taxon>Liliopsida</taxon>
        <taxon>Asparagales</taxon>
        <taxon>Asparagaceae</taxon>
        <taxon>Asparagoideae</taxon>
        <taxon>Asparagus</taxon>
    </lineage>
</organism>
<keyword evidence="3" id="KW-1185">Reference proteome</keyword>
<gene>
    <name evidence="2" type="ORF">A4U43_C09F590</name>
</gene>
<name>A0A5P1E7J2_ASPOF</name>
<evidence type="ECO:0000313" key="2">
    <source>
        <dbReference type="EMBL" id="ONK57445.1"/>
    </source>
</evidence>
<accession>A0A5P1E7J2</accession>
<dbReference type="EMBL" id="CM007389">
    <property type="protein sequence ID" value="ONK57445.1"/>
    <property type="molecule type" value="Genomic_DNA"/>
</dbReference>
<proteinExistence type="predicted"/>
<protein>
    <submittedName>
        <fullName evidence="2">Uncharacterized protein</fullName>
    </submittedName>
</protein>